<organism evidence="2 3">
    <name type="scientific">Streptomyces roseus</name>
    <dbReference type="NCBI Taxonomy" id="66430"/>
    <lineage>
        <taxon>Bacteria</taxon>
        <taxon>Bacillati</taxon>
        <taxon>Actinomycetota</taxon>
        <taxon>Actinomycetes</taxon>
        <taxon>Kitasatosporales</taxon>
        <taxon>Streptomycetaceae</taxon>
        <taxon>Streptomyces</taxon>
    </lineage>
</organism>
<comment type="caution">
    <text evidence="2">The sequence shown here is derived from an EMBL/GenBank/DDBJ whole genome shotgun (WGS) entry which is preliminary data.</text>
</comment>
<feature type="compositionally biased region" description="Basic and acidic residues" evidence="1">
    <location>
        <begin position="40"/>
        <end position="52"/>
    </location>
</feature>
<proteinExistence type="predicted"/>
<reference evidence="2 3" key="1">
    <citation type="submission" date="2015-06" db="EMBL/GenBank/DDBJ databases">
        <title>Recapitulation of the evolution of biosynthetic gene clusters reveals hidden chemical diversity on bacterial genomes.</title>
        <authorList>
            <person name="Cruz-Morales P."/>
            <person name="Martinez-Guerrero C."/>
            <person name="Morales-Escalante M.A."/>
            <person name="Yanez-Guerra L.A."/>
            <person name="Kopp J.F."/>
            <person name="Feldmann J."/>
            <person name="Ramos-Aboites H.E."/>
            <person name="Barona-Gomez F."/>
        </authorList>
    </citation>
    <scope>NUCLEOTIDE SEQUENCE [LARGE SCALE GENOMIC DNA]</scope>
    <source>
        <strain evidence="2 3">ATCC 31245</strain>
    </source>
</reference>
<evidence type="ECO:0000313" key="2">
    <source>
        <dbReference type="EMBL" id="KMO98335.1"/>
    </source>
</evidence>
<feature type="region of interest" description="Disordered" evidence="1">
    <location>
        <begin position="1"/>
        <end position="59"/>
    </location>
</feature>
<evidence type="ECO:0000313" key="3">
    <source>
        <dbReference type="Proteomes" id="UP000035932"/>
    </source>
</evidence>
<gene>
    <name evidence="2" type="ORF">ACS04_08230</name>
</gene>
<dbReference type="EMBL" id="LFML01000031">
    <property type="protein sequence ID" value="KMO98335.1"/>
    <property type="molecule type" value="Genomic_DNA"/>
</dbReference>
<keyword evidence="3" id="KW-1185">Reference proteome</keyword>
<sequence length="131" mass="13644">MAAQKAAAAAAPAAKGAEPPVSRDTVDQEVRSALRAAGLDPEKGKGSGDADNTKNASQVDWTAVVNTQQVEGALPRIGEHLKHLGWRETAPQSYEQTDWVLLIGSVKQAAGVNLKANESLLTVNVTYLGAG</sequence>
<dbReference type="STRING" id="66430.ACS04_08230"/>
<feature type="compositionally biased region" description="Low complexity" evidence="1">
    <location>
        <begin position="1"/>
        <end position="17"/>
    </location>
</feature>
<evidence type="ECO:0000256" key="1">
    <source>
        <dbReference type="SAM" id="MobiDB-lite"/>
    </source>
</evidence>
<name>A0A0J6XQB1_9ACTN</name>
<dbReference type="Proteomes" id="UP000035932">
    <property type="component" value="Unassembled WGS sequence"/>
</dbReference>
<protein>
    <submittedName>
        <fullName evidence="2">Uncharacterized protein</fullName>
    </submittedName>
</protein>
<dbReference type="PATRIC" id="fig|66430.4.peg.4015"/>
<dbReference type="AlphaFoldDB" id="A0A0J6XQB1"/>
<accession>A0A0J6XQB1</accession>